<evidence type="ECO:0000313" key="1">
    <source>
        <dbReference type="EMBL" id="KKL86536.1"/>
    </source>
</evidence>
<gene>
    <name evidence="1" type="ORF">LCGC14_1943770</name>
</gene>
<comment type="caution">
    <text evidence="1">The sequence shown here is derived from an EMBL/GenBank/DDBJ whole genome shotgun (WGS) entry which is preliminary data.</text>
</comment>
<accession>A0A0F9G7Y6</accession>
<organism evidence="1">
    <name type="scientific">marine sediment metagenome</name>
    <dbReference type="NCBI Taxonomy" id="412755"/>
    <lineage>
        <taxon>unclassified sequences</taxon>
        <taxon>metagenomes</taxon>
        <taxon>ecological metagenomes</taxon>
    </lineage>
</organism>
<dbReference type="EMBL" id="LAZR01021086">
    <property type="protein sequence ID" value="KKL86536.1"/>
    <property type="molecule type" value="Genomic_DNA"/>
</dbReference>
<reference evidence="1" key="1">
    <citation type="journal article" date="2015" name="Nature">
        <title>Complex archaea that bridge the gap between prokaryotes and eukaryotes.</title>
        <authorList>
            <person name="Spang A."/>
            <person name="Saw J.H."/>
            <person name="Jorgensen S.L."/>
            <person name="Zaremba-Niedzwiedzka K."/>
            <person name="Martijn J."/>
            <person name="Lind A.E."/>
            <person name="van Eijk R."/>
            <person name="Schleper C."/>
            <person name="Guy L."/>
            <person name="Ettema T.J."/>
        </authorList>
    </citation>
    <scope>NUCLEOTIDE SEQUENCE</scope>
</reference>
<protein>
    <submittedName>
        <fullName evidence="1">Uncharacterized protein</fullName>
    </submittedName>
</protein>
<dbReference type="AlphaFoldDB" id="A0A0F9G7Y6"/>
<sequence>MKEGQRKYTGTLQYFHNYEHDPEGHKHCKSAGKHPYRIRHSKGKHIISHTIAVGHGKGRKPQWFRFKKRLDGGFDMASGVKINKPTSS</sequence>
<proteinExistence type="predicted"/>
<name>A0A0F9G7Y6_9ZZZZ</name>